<proteinExistence type="predicted"/>
<dbReference type="Proteomes" id="UP001231915">
    <property type="component" value="Unassembled WGS sequence"/>
</dbReference>
<accession>A0ABT7ENP7</accession>
<sequence length="300" mass="33975">MSYYAPMVVLSEALLLKDDRVYYSGVSFSGIALSTEKGVVTRFQSYTEGETSEEHQFPYQQSPSMGILDDLLDEYWESYRVLEFQGKPYTGYVFVPGPNSLISDIECYVDGKAEEGCCQHFSDSNAYSDLVVNKGNMQHTYSWNSPDKLSSYRISTMERLTSIEKAGSINVYFSGPENTLSTINICGRGYQLFGLKERTSGELFYLADLPSLEQHMGTGPLSIELFNVPPEDLGQICKQVSEWSIDEFNISDMTRDCLNTLSQHQMPKVKELVAYNLIDITEAELIEFKEQYFPDANLKC</sequence>
<name>A0ABT7ENP7_9GAMM</name>
<dbReference type="EMBL" id="JASJUT010000007">
    <property type="protein sequence ID" value="MDK2596676.1"/>
    <property type="molecule type" value="Genomic_DNA"/>
</dbReference>
<evidence type="ECO:0000313" key="2">
    <source>
        <dbReference type="Proteomes" id="UP001231915"/>
    </source>
</evidence>
<gene>
    <name evidence="1" type="ORF">QNM18_16625</name>
</gene>
<evidence type="ECO:0000313" key="1">
    <source>
        <dbReference type="EMBL" id="MDK2596676.1"/>
    </source>
</evidence>
<protein>
    <submittedName>
        <fullName evidence="1">Uncharacterized protein</fullName>
    </submittedName>
</protein>
<reference evidence="1 2" key="1">
    <citation type="submission" date="2023-05" db="EMBL/GenBank/DDBJ databases">
        <title>Pseudoalteromonas ardens sp. nov., Pseudoalteromonas obscura sp. nov., and Pseudoalteromonas umbrosa sp. nov., isolated from the coral Montipora capitata.</title>
        <authorList>
            <person name="Thomas E.M."/>
            <person name="Smith E.M."/>
            <person name="Papke E."/>
            <person name="Shlafstein M.D."/>
            <person name="Oline D.K."/>
            <person name="Videau P."/>
            <person name="Saw J.H."/>
            <person name="Strangman W.K."/>
            <person name="Ushijima B."/>
        </authorList>
    </citation>
    <scope>NUCLEOTIDE SEQUENCE [LARGE SCALE GENOMIC DNA]</scope>
    <source>
        <strain evidence="1 2">P94</strain>
    </source>
</reference>
<comment type="caution">
    <text evidence="1">The sequence shown here is derived from an EMBL/GenBank/DDBJ whole genome shotgun (WGS) entry which is preliminary data.</text>
</comment>
<organism evidence="1 2">
    <name type="scientific">Pseudoalteromonas obscura</name>
    <dbReference type="NCBI Taxonomy" id="3048491"/>
    <lineage>
        <taxon>Bacteria</taxon>
        <taxon>Pseudomonadati</taxon>
        <taxon>Pseudomonadota</taxon>
        <taxon>Gammaproteobacteria</taxon>
        <taxon>Alteromonadales</taxon>
        <taxon>Pseudoalteromonadaceae</taxon>
        <taxon>Pseudoalteromonas</taxon>
    </lineage>
</organism>
<keyword evidence="2" id="KW-1185">Reference proteome</keyword>
<dbReference type="RefSeq" id="WP_284137858.1">
    <property type="nucleotide sequence ID" value="NZ_JASJUT010000007.1"/>
</dbReference>